<protein>
    <recommendedName>
        <fullName evidence="7">THO complex subunit 5</fullName>
    </recommendedName>
</protein>
<evidence type="ECO:0000313" key="6">
    <source>
        <dbReference type="Proteomes" id="UP000748756"/>
    </source>
</evidence>
<reference evidence="5" key="1">
    <citation type="journal article" date="2020" name="Fungal Divers.">
        <title>Resolving the Mortierellaceae phylogeny through synthesis of multi-gene phylogenetics and phylogenomics.</title>
        <authorList>
            <person name="Vandepol N."/>
            <person name="Liber J."/>
            <person name="Desiro A."/>
            <person name="Na H."/>
            <person name="Kennedy M."/>
            <person name="Barry K."/>
            <person name="Grigoriev I.V."/>
            <person name="Miller A.N."/>
            <person name="O'Donnell K."/>
            <person name="Stajich J.E."/>
            <person name="Bonito G."/>
        </authorList>
    </citation>
    <scope>NUCLEOTIDE SEQUENCE</scope>
    <source>
        <strain evidence="5">NRRL 6426</strain>
    </source>
</reference>
<name>A0A9P5RVL2_9FUNG</name>
<evidence type="ECO:0000256" key="2">
    <source>
        <dbReference type="ARBA" id="ARBA00008044"/>
    </source>
</evidence>
<accession>A0A9P5RVL2</accession>
<dbReference type="InterPro" id="IPR019163">
    <property type="entry name" value="THO_Thoc5"/>
</dbReference>
<feature type="region of interest" description="Disordered" evidence="4">
    <location>
        <begin position="702"/>
        <end position="756"/>
    </location>
</feature>
<keyword evidence="6" id="KW-1185">Reference proteome</keyword>
<dbReference type="PANTHER" id="PTHR13375:SF3">
    <property type="entry name" value="THO COMPLEX SUBUNIT 5 HOMOLOG"/>
    <property type="match status" value="1"/>
</dbReference>
<dbReference type="GO" id="GO:0003729">
    <property type="term" value="F:mRNA binding"/>
    <property type="evidence" value="ECO:0007669"/>
    <property type="project" value="TreeGrafter"/>
</dbReference>
<evidence type="ECO:0008006" key="7">
    <source>
        <dbReference type="Google" id="ProtNLM"/>
    </source>
</evidence>
<organism evidence="5 6">
    <name type="scientific">Linnemannia schmuckeri</name>
    <dbReference type="NCBI Taxonomy" id="64567"/>
    <lineage>
        <taxon>Eukaryota</taxon>
        <taxon>Fungi</taxon>
        <taxon>Fungi incertae sedis</taxon>
        <taxon>Mucoromycota</taxon>
        <taxon>Mortierellomycotina</taxon>
        <taxon>Mortierellomycetes</taxon>
        <taxon>Mortierellales</taxon>
        <taxon>Mortierellaceae</taxon>
        <taxon>Linnemannia</taxon>
    </lineage>
</organism>
<evidence type="ECO:0000256" key="1">
    <source>
        <dbReference type="ARBA" id="ARBA00004123"/>
    </source>
</evidence>
<dbReference type="GO" id="GO:0006406">
    <property type="term" value="P:mRNA export from nucleus"/>
    <property type="evidence" value="ECO:0007669"/>
    <property type="project" value="TreeGrafter"/>
</dbReference>
<proteinExistence type="inferred from homology"/>
<comment type="caution">
    <text evidence="5">The sequence shown here is derived from an EMBL/GenBank/DDBJ whole genome shotgun (WGS) entry which is preliminary data.</text>
</comment>
<dbReference type="Proteomes" id="UP000748756">
    <property type="component" value="Unassembled WGS sequence"/>
</dbReference>
<dbReference type="GO" id="GO:0000445">
    <property type="term" value="C:THO complex part of transcription export complex"/>
    <property type="evidence" value="ECO:0007669"/>
    <property type="project" value="TreeGrafter"/>
</dbReference>
<keyword evidence="3" id="KW-0539">Nucleus</keyword>
<gene>
    <name evidence="5" type="ORF">BG015_010811</name>
</gene>
<sequence length="810" mass="88566">MTAADNKYPESVSRICGELQNLSTQMLELRRTQPGFATPAATAPSGARDDTAMDVDQDEKPAFVIDPTLQRKLHEGVVEGHRNLALLKNLNRQIHQQGRNLRNELTEQKMSVGKVDLGFQNIKYQRKYLMSEIARCHDMETFYQEVPLVEMDEFRNMAPENLANAPNDHQLMLNRLQFELEERKRYDAEKRRLLAVKVQLTKANKARKAQLNKVETQLEAYIQSSQSLQDLFQEPVEPIRSHHDILNADGAGSASNNGEANGVNKAGGALGITGVTSPMVSSPAHSQQEPITADVELVAPLRVGTTELLKRNDVAQLLPQPLYVLFRQACAFSAIFGDEVRAEIQGDIAAAQVEARVLATAQQTAVLSKNNNQNGMARAGAVAGAFNVDSPMLQKDAQAEDEDVREKERRSSGSDVLNQYERFPLDVVIKIKKDALAFSHTIAHLRFGYLMRLGIVVVAVDSAPGILKLDPSLLLQELFPKDYGEICPNPEAAFLGLTAFDTLVSGDGGVGEQGSDLQLDIKKSGGYAYRWAQELCGLEFLGPLSQGWGPVSGTELENLAVDDMASFSQAVLSGHGNRRAFLSQVVRMIRNRRRAWKSLERQLEDLDRGVIPSLKGRALEFALGMAQPAGNGRHKVTISKWQTTDGASSKGSTMYKVQLVMPDPLMSSTRSTVTAKVIVVEANVEIALSYVERVPKWELKPGPGFPSTMRTTSSTIGGVDGGGEDKESGGMLVDDGGVASNAPSPAPPKANQDDEVKDRSPFLDSLMYTVNNELPAALYGAEPGERNMLLSVQLTRIVTDLSTVLETVSY</sequence>
<comment type="subcellular location">
    <subcellularLocation>
        <location evidence="1">Nucleus</location>
    </subcellularLocation>
</comment>
<dbReference type="AlphaFoldDB" id="A0A9P5RVL2"/>
<dbReference type="EMBL" id="JAAAUQ010000797">
    <property type="protein sequence ID" value="KAF9147521.1"/>
    <property type="molecule type" value="Genomic_DNA"/>
</dbReference>
<comment type="similarity">
    <text evidence="2">Belongs to the THOC5 family.</text>
</comment>
<evidence type="ECO:0000313" key="5">
    <source>
        <dbReference type="EMBL" id="KAF9147521.1"/>
    </source>
</evidence>
<dbReference type="Pfam" id="PF09766">
    <property type="entry name" value="FmiP_Thoc5"/>
    <property type="match status" value="2"/>
</dbReference>
<evidence type="ECO:0000256" key="3">
    <source>
        <dbReference type="ARBA" id="ARBA00023242"/>
    </source>
</evidence>
<evidence type="ECO:0000256" key="4">
    <source>
        <dbReference type="SAM" id="MobiDB-lite"/>
    </source>
</evidence>
<dbReference type="PANTHER" id="PTHR13375">
    <property type="entry name" value="FMS INTERACTING PROTEIN"/>
    <property type="match status" value="1"/>
</dbReference>
<dbReference type="OrthoDB" id="20582at2759"/>